<comment type="caution">
    <text evidence="1">The sequence shown here is derived from an EMBL/GenBank/DDBJ whole genome shotgun (WGS) entry which is preliminary data.</text>
</comment>
<keyword evidence="2" id="KW-1185">Reference proteome</keyword>
<proteinExistence type="predicted"/>
<protein>
    <submittedName>
        <fullName evidence="1">Uncharacterized protein</fullName>
    </submittedName>
</protein>
<dbReference type="PATRIC" id="fig|1122169.6.peg.2967"/>
<name>A0A0W0YKH4_9GAMM</name>
<dbReference type="STRING" id="1122169.Lsha_2571"/>
<dbReference type="Proteomes" id="UP000054600">
    <property type="component" value="Unassembled WGS sequence"/>
</dbReference>
<reference evidence="1 2" key="1">
    <citation type="submission" date="2015-11" db="EMBL/GenBank/DDBJ databases">
        <title>Genomic analysis of 38 Legionella species identifies large and diverse effector repertoires.</title>
        <authorList>
            <person name="Burstein D."/>
            <person name="Amaro F."/>
            <person name="Zusman T."/>
            <person name="Lifshitz Z."/>
            <person name="Cohen O."/>
            <person name="Gilbert J.A."/>
            <person name="Pupko T."/>
            <person name="Shuman H.A."/>
            <person name="Segal G."/>
        </authorList>
    </citation>
    <scope>NUCLEOTIDE SEQUENCE [LARGE SCALE GENOMIC DNA]</scope>
    <source>
        <strain evidence="1 2">ATCC 49655</strain>
    </source>
</reference>
<evidence type="ECO:0000313" key="1">
    <source>
        <dbReference type="EMBL" id="KTD57420.1"/>
    </source>
</evidence>
<evidence type="ECO:0000313" key="2">
    <source>
        <dbReference type="Proteomes" id="UP000054600"/>
    </source>
</evidence>
<dbReference type="EMBL" id="LNYW01000067">
    <property type="protein sequence ID" value="KTD57420.1"/>
    <property type="molecule type" value="Genomic_DNA"/>
</dbReference>
<dbReference type="AlphaFoldDB" id="A0A0W0YKH4"/>
<gene>
    <name evidence="1" type="ORF">Lsha_2571</name>
</gene>
<dbReference type="RefSeq" id="WP_018578040.1">
    <property type="nucleotide sequence ID" value="NZ_KB892416.1"/>
</dbReference>
<organism evidence="1 2">
    <name type="scientific">Legionella shakespearei DSM 23087</name>
    <dbReference type="NCBI Taxonomy" id="1122169"/>
    <lineage>
        <taxon>Bacteria</taxon>
        <taxon>Pseudomonadati</taxon>
        <taxon>Pseudomonadota</taxon>
        <taxon>Gammaproteobacteria</taxon>
        <taxon>Legionellales</taxon>
        <taxon>Legionellaceae</taxon>
        <taxon>Legionella</taxon>
    </lineage>
</organism>
<sequence>MKSPVEQLLKSPISFKQMSKPVIGEDLHVYDETDVQKLRGRNSYYTSPVSREQCKDSSFPVSFVALKQFILNPVPVNLRDLAWCPITRTLMDHAVIVLVNYEDLLGKSHKFVMICDESALDDVPSDFEILKKKKWNMLDDCLKDAKLRGQIEKTMNQAEPSEATPDDLWQSAFLNAAVKFPKAEIEKPVESTPVYTSPARNDYSFMRAAPSQPDYSYRSSYFSGG</sequence>
<accession>A0A0W0YKH4</accession>